<evidence type="ECO:0000313" key="4">
    <source>
        <dbReference type="Proteomes" id="UP000734854"/>
    </source>
</evidence>
<evidence type="ECO:0008006" key="5">
    <source>
        <dbReference type="Google" id="ProtNLM"/>
    </source>
</evidence>
<evidence type="ECO:0000313" key="3">
    <source>
        <dbReference type="EMBL" id="KAG6535486.1"/>
    </source>
</evidence>
<dbReference type="EMBL" id="JACMSC010000001">
    <property type="protein sequence ID" value="KAG6535486.1"/>
    <property type="molecule type" value="Genomic_DNA"/>
</dbReference>
<dbReference type="PANTHER" id="PTHR35483">
    <property type="entry name" value="NUCLEUSENVELOPE PROTEIN"/>
    <property type="match status" value="1"/>
</dbReference>
<keyword evidence="4" id="KW-1185">Reference proteome</keyword>
<evidence type="ECO:0000256" key="2">
    <source>
        <dbReference type="SAM" id="Phobius"/>
    </source>
</evidence>
<evidence type="ECO:0000256" key="1">
    <source>
        <dbReference type="SAM" id="MobiDB-lite"/>
    </source>
</evidence>
<protein>
    <recommendedName>
        <fullName evidence="5">Glycine-rich protein</fullName>
    </recommendedName>
</protein>
<keyword evidence="2" id="KW-0472">Membrane</keyword>
<dbReference type="PANTHER" id="PTHR35483:SF1">
    <property type="entry name" value="GLYCINE-RICH PROTEIN-RELATED"/>
    <property type="match status" value="1"/>
</dbReference>
<feature type="region of interest" description="Disordered" evidence="1">
    <location>
        <begin position="117"/>
        <end position="141"/>
    </location>
</feature>
<gene>
    <name evidence="3" type="ORF">ZIOFF_000486</name>
</gene>
<organism evidence="3 4">
    <name type="scientific">Zingiber officinale</name>
    <name type="common">Ginger</name>
    <name type="synonym">Amomum zingiber</name>
    <dbReference type="NCBI Taxonomy" id="94328"/>
    <lineage>
        <taxon>Eukaryota</taxon>
        <taxon>Viridiplantae</taxon>
        <taxon>Streptophyta</taxon>
        <taxon>Embryophyta</taxon>
        <taxon>Tracheophyta</taxon>
        <taxon>Spermatophyta</taxon>
        <taxon>Magnoliopsida</taxon>
        <taxon>Liliopsida</taxon>
        <taxon>Zingiberales</taxon>
        <taxon>Zingiberaceae</taxon>
        <taxon>Zingiber</taxon>
    </lineage>
</organism>
<keyword evidence="2" id="KW-1133">Transmembrane helix</keyword>
<sequence>MNCLQSISCPSQGSLVGPNSRSGRSFFSLSRTLYSNPTCLQASPYIGFCRQKVYPSLVHYARKSERCARVCASGRSGNSTGGDEPFSWESLKKVFGSFRRELTVQDMLRQQERQKQFYGNGDDGISGRGGGGGGGDGSNGPDDEGFAGKFDEFVQVFLAILGIVLLYIFLLNGEDLTRLIRDFIKYLFGGKPSIRLKRKMDELHRFYKSLAWKEVKYREDWLEREIIRTPTVWHKPEQLAHLVETYLENYKRQDE</sequence>
<accession>A0A8J5LXX4</accession>
<dbReference type="GO" id="GO:0009507">
    <property type="term" value="C:chloroplast"/>
    <property type="evidence" value="ECO:0007669"/>
    <property type="project" value="TreeGrafter"/>
</dbReference>
<dbReference type="AlphaFoldDB" id="A0A8J5LXX4"/>
<reference evidence="3 4" key="1">
    <citation type="submission" date="2020-08" db="EMBL/GenBank/DDBJ databases">
        <title>Plant Genome Project.</title>
        <authorList>
            <person name="Zhang R.-G."/>
        </authorList>
    </citation>
    <scope>NUCLEOTIDE SEQUENCE [LARGE SCALE GENOMIC DNA]</scope>
    <source>
        <tissue evidence="3">Rhizome</tissue>
    </source>
</reference>
<keyword evidence="2" id="KW-0812">Transmembrane</keyword>
<proteinExistence type="predicted"/>
<dbReference type="Proteomes" id="UP000734854">
    <property type="component" value="Unassembled WGS sequence"/>
</dbReference>
<feature type="compositionally biased region" description="Gly residues" evidence="1">
    <location>
        <begin position="121"/>
        <end position="138"/>
    </location>
</feature>
<comment type="caution">
    <text evidence="3">The sequence shown here is derived from an EMBL/GenBank/DDBJ whole genome shotgun (WGS) entry which is preliminary data.</text>
</comment>
<feature type="transmembrane region" description="Helical" evidence="2">
    <location>
        <begin position="153"/>
        <end position="171"/>
    </location>
</feature>
<name>A0A8J5LXX4_ZINOF</name>